<dbReference type="AlphaFoldDB" id="A0A9Q1BVP4"/>
<accession>A0A9Q1BVP4</accession>
<name>A0A9Q1BVP4_HOLLE</name>
<dbReference type="EMBL" id="JAIZAY010000011">
    <property type="protein sequence ID" value="KAJ8033500.1"/>
    <property type="molecule type" value="Genomic_DNA"/>
</dbReference>
<organism evidence="1 2">
    <name type="scientific">Holothuria leucospilota</name>
    <name type="common">Black long sea cucumber</name>
    <name type="synonym">Mertensiothuria leucospilota</name>
    <dbReference type="NCBI Taxonomy" id="206669"/>
    <lineage>
        <taxon>Eukaryota</taxon>
        <taxon>Metazoa</taxon>
        <taxon>Echinodermata</taxon>
        <taxon>Eleutherozoa</taxon>
        <taxon>Echinozoa</taxon>
        <taxon>Holothuroidea</taxon>
        <taxon>Aspidochirotacea</taxon>
        <taxon>Aspidochirotida</taxon>
        <taxon>Holothuriidae</taxon>
        <taxon>Holothuria</taxon>
    </lineage>
</organism>
<dbReference type="Proteomes" id="UP001152320">
    <property type="component" value="Chromosome 11"/>
</dbReference>
<reference evidence="1" key="1">
    <citation type="submission" date="2021-10" db="EMBL/GenBank/DDBJ databases">
        <title>Tropical sea cucumber genome reveals ecological adaptation and Cuvierian tubules defense mechanism.</title>
        <authorList>
            <person name="Chen T."/>
        </authorList>
    </citation>
    <scope>NUCLEOTIDE SEQUENCE</scope>
    <source>
        <strain evidence="1">Nanhai2018</strain>
        <tissue evidence="1">Muscle</tissue>
    </source>
</reference>
<comment type="caution">
    <text evidence="1">The sequence shown here is derived from an EMBL/GenBank/DDBJ whole genome shotgun (WGS) entry which is preliminary data.</text>
</comment>
<sequence>MFCLVCLSPSIRRSLRHGSSTVFSFKFWNRLSLLIYLVKLNENAFRTLMILLAGCRLDSLLQVPPWHTVYLSKATGARRNPTKTNGASYRQVAVIEPTLSNLID</sequence>
<gene>
    <name evidence="1" type="ORF">HOLleu_23759</name>
</gene>
<evidence type="ECO:0000313" key="1">
    <source>
        <dbReference type="EMBL" id="KAJ8033500.1"/>
    </source>
</evidence>
<keyword evidence="2" id="KW-1185">Reference proteome</keyword>
<proteinExistence type="predicted"/>
<protein>
    <submittedName>
        <fullName evidence="1">Uncharacterized protein</fullName>
    </submittedName>
</protein>
<evidence type="ECO:0000313" key="2">
    <source>
        <dbReference type="Proteomes" id="UP001152320"/>
    </source>
</evidence>